<proteinExistence type="predicted"/>
<reference evidence="1 2" key="1">
    <citation type="submission" date="2016-10" db="EMBL/GenBank/DDBJ databases">
        <title>Genome sequence of Streptomyces sp. MUSC 1.</title>
        <authorList>
            <person name="Lee L.-H."/>
            <person name="Ser H.-L."/>
            <person name="Law J.W.-F."/>
        </authorList>
    </citation>
    <scope>NUCLEOTIDE SEQUENCE [LARGE SCALE GENOMIC DNA]</scope>
    <source>
        <strain evidence="1 2">MUSC 1</strain>
    </source>
</reference>
<dbReference type="Proteomes" id="UP000179642">
    <property type="component" value="Unassembled WGS sequence"/>
</dbReference>
<keyword evidence="2" id="KW-1185">Reference proteome</keyword>
<accession>A0A1S2QF76</accession>
<dbReference type="OrthoDB" id="4139631at2"/>
<evidence type="ECO:0000313" key="2">
    <source>
        <dbReference type="Proteomes" id="UP000179642"/>
    </source>
</evidence>
<dbReference type="EMBL" id="MLYO01000025">
    <property type="protein sequence ID" value="OIK04734.1"/>
    <property type="molecule type" value="Genomic_DNA"/>
</dbReference>
<organism evidence="1 2">
    <name type="scientific">Streptomyces monashensis</name>
    <dbReference type="NCBI Taxonomy" id="1678012"/>
    <lineage>
        <taxon>Bacteria</taxon>
        <taxon>Bacillati</taxon>
        <taxon>Actinomycetota</taxon>
        <taxon>Actinomycetes</taxon>
        <taxon>Kitasatosporales</taxon>
        <taxon>Streptomycetaceae</taxon>
        <taxon>Streptomyces</taxon>
    </lineage>
</organism>
<dbReference type="AlphaFoldDB" id="A0A1S2QF76"/>
<sequence>MRLCFPQSDVRRTWTVELLPQPGGPVLVCQQCAQGGQRLTGPAARSEVLAHLASHARRDLLPAHLRTCQCHERGCGWHPRHRGCHGPIRLLLARDHGGRAWRLTDACTACAAATSQAAVVPETILAAAVSSRGRANTRRKRHPQGPDSRTRVQEMLNYLAVALPTATGADARLIALQCALRMNNVARVRLPLGLLRSLRLGSASEAWRELSEAGWLRPFMSDGGVITAQMLDAALLTQHPARPDRLQAADWAVRSASSIQTDSAPLPRLAALALAAHTVAGENQGAVSAEQMARECGCRITALPVILKHLVAEEVLVSWTGTGEAGDLRWELVSNRA</sequence>
<comment type="caution">
    <text evidence="1">The sequence shown here is derived from an EMBL/GenBank/DDBJ whole genome shotgun (WGS) entry which is preliminary data.</text>
</comment>
<evidence type="ECO:0000313" key="1">
    <source>
        <dbReference type="EMBL" id="OIK04734.1"/>
    </source>
</evidence>
<name>A0A1S2QF76_9ACTN</name>
<protein>
    <submittedName>
        <fullName evidence="1">Uncharacterized protein</fullName>
    </submittedName>
</protein>
<gene>
    <name evidence="1" type="ORF">BIV23_15260</name>
</gene>